<dbReference type="SUPFAM" id="SSF46973">
    <property type="entry name" value="Enzyme IIa from lactose specific PTS, IIa-lac"/>
    <property type="match status" value="1"/>
</dbReference>
<dbReference type="CDD" id="cd00215">
    <property type="entry name" value="PTS_IIA_lac"/>
    <property type="match status" value="1"/>
</dbReference>
<evidence type="ECO:0000256" key="5">
    <source>
        <dbReference type="PROSITE-ProRule" id="PRU00418"/>
    </source>
</evidence>
<sequence length="102" mass="11450">MEGIELISFEIISNVGNARSLFIEAIQKAKIGLFEEAEKVMYEGEKSFLEGHHAHASLVQQEANGGELKVTLLLAHAEDQLMSAESFKILSREFIELYKKIL</sequence>
<keyword evidence="3" id="KW-0808">Transferase</keyword>
<keyword evidence="2" id="KW-0762">Sugar transport</keyword>
<dbReference type="Pfam" id="PF02255">
    <property type="entry name" value="PTS_IIA"/>
    <property type="match status" value="1"/>
</dbReference>
<reference evidence="6 7" key="1">
    <citation type="submission" date="2023-07" db="EMBL/GenBank/DDBJ databases">
        <title>Genomic Encyclopedia of Type Strains, Phase IV (KMG-IV): sequencing the most valuable type-strain genomes for metagenomic binning, comparative biology and taxonomic classification.</title>
        <authorList>
            <person name="Goeker M."/>
        </authorList>
    </citation>
    <scope>NUCLEOTIDE SEQUENCE [LARGE SCALE GENOMIC DNA]</scope>
    <source>
        <strain evidence="6 7">DSM 16784</strain>
    </source>
</reference>
<organism evidence="6 7">
    <name type="scientific">Breznakia pachnodae</name>
    <dbReference type="NCBI Taxonomy" id="265178"/>
    <lineage>
        <taxon>Bacteria</taxon>
        <taxon>Bacillati</taxon>
        <taxon>Bacillota</taxon>
        <taxon>Erysipelotrichia</taxon>
        <taxon>Erysipelotrichales</taxon>
        <taxon>Erysipelotrichaceae</taxon>
        <taxon>Breznakia</taxon>
    </lineage>
</organism>
<dbReference type="PANTHER" id="PTHR34382">
    <property type="entry name" value="PTS SYSTEM N,N'-DIACETYLCHITOBIOSE-SPECIFIC EIIA COMPONENT"/>
    <property type="match status" value="1"/>
</dbReference>
<dbReference type="Proteomes" id="UP001230220">
    <property type="component" value="Unassembled WGS sequence"/>
</dbReference>
<evidence type="ECO:0000313" key="6">
    <source>
        <dbReference type="EMBL" id="MDQ0360347.1"/>
    </source>
</evidence>
<gene>
    <name evidence="6" type="ORF">J2S15_001078</name>
</gene>
<evidence type="ECO:0000256" key="1">
    <source>
        <dbReference type="ARBA" id="ARBA00022448"/>
    </source>
</evidence>
<dbReference type="PANTHER" id="PTHR34382:SF7">
    <property type="entry name" value="PTS SYSTEM N,N'-DIACETYLCHITOBIOSE-SPECIFIC EIIA COMPONENT"/>
    <property type="match status" value="1"/>
</dbReference>
<dbReference type="RefSeq" id="WP_307406180.1">
    <property type="nucleotide sequence ID" value="NZ_JAUSUR010000001.1"/>
</dbReference>
<name>A0ABU0E0D4_9FIRM</name>
<evidence type="ECO:0000313" key="7">
    <source>
        <dbReference type="Proteomes" id="UP001230220"/>
    </source>
</evidence>
<dbReference type="Gene3D" id="1.20.58.80">
    <property type="entry name" value="Phosphotransferase system, lactose/cellobiose-type IIA subunit"/>
    <property type="match status" value="1"/>
</dbReference>
<proteinExistence type="predicted"/>
<keyword evidence="7" id="KW-1185">Reference proteome</keyword>
<evidence type="ECO:0000256" key="2">
    <source>
        <dbReference type="ARBA" id="ARBA00022597"/>
    </source>
</evidence>
<dbReference type="InterPro" id="IPR036542">
    <property type="entry name" value="PTS_IIA_lac/cel_sf"/>
</dbReference>
<dbReference type="EMBL" id="JAUSUR010000001">
    <property type="protein sequence ID" value="MDQ0360347.1"/>
    <property type="molecule type" value="Genomic_DNA"/>
</dbReference>
<protein>
    <submittedName>
        <fullName evidence="6">PTS system cellobiose-specific IIA component</fullName>
    </submittedName>
</protein>
<dbReference type="InterPro" id="IPR003188">
    <property type="entry name" value="PTS_IIA_lac/cel"/>
</dbReference>
<comment type="caution">
    <text evidence="6">The sequence shown here is derived from an EMBL/GenBank/DDBJ whole genome shotgun (WGS) entry which is preliminary data.</text>
</comment>
<feature type="modified residue" description="Phosphohistidine; by HPr" evidence="5">
    <location>
        <position position="76"/>
    </location>
</feature>
<evidence type="ECO:0000256" key="3">
    <source>
        <dbReference type="ARBA" id="ARBA00022679"/>
    </source>
</evidence>
<dbReference type="PIRSF" id="PIRSF000699">
    <property type="entry name" value="PTS_IILac_III"/>
    <property type="match status" value="1"/>
</dbReference>
<keyword evidence="1" id="KW-0813">Transport</keyword>
<accession>A0ABU0E0D4</accession>
<evidence type="ECO:0000256" key="4">
    <source>
        <dbReference type="ARBA" id="ARBA00022683"/>
    </source>
</evidence>
<dbReference type="PROSITE" id="PS51095">
    <property type="entry name" value="PTS_EIIA_TYPE_3"/>
    <property type="match status" value="1"/>
</dbReference>
<keyword evidence="4" id="KW-0598">Phosphotransferase system</keyword>